<evidence type="ECO:0000256" key="1">
    <source>
        <dbReference type="SAM" id="Phobius"/>
    </source>
</evidence>
<keyword evidence="3" id="KW-1185">Reference proteome</keyword>
<accession>A0A0N0C334</accession>
<feature type="transmembrane region" description="Helical" evidence="1">
    <location>
        <begin position="42"/>
        <end position="64"/>
    </location>
</feature>
<dbReference type="AlphaFoldDB" id="A0A0N0C334"/>
<organism evidence="2 3">
    <name type="scientific">Paenibacillus xylanivorans</name>
    <dbReference type="NCBI Taxonomy" id="1705561"/>
    <lineage>
        <taxon>Bacteria</taxon>
        <taxon>Bacillati</taxon>
        <taxon>Bacillota</taxon>
        <taxon>Bacilli</taxon>
        <taxon>Bacillales</taxon>
        <taxon>Paenibacillaceae</taxon>
        <taxon>Paenibacillus</taxon>
    </lineage>
</organism>
<proteinExistence type="predicted"/>
<sequence length="160" mass="18524">MKKTDYFYLWIAVTSYMAGPVMYALTLYTFYRETDVITPSLIGWTAATFSSVGILFILVTVILLRVFKIYYFWLQTLLFELLFLVLVYMTTVLLGAGNTGLPMLSFPFTPEGIPLWMFWGSIALMSSWGIWTARQPIRKLPYMLASKVILILFILEIWLL</sequence>
<feature type="transmembrane region" description="Helical" evidence="1">
    <location>
        <begin position="116"/>
        <end position="133"/>
    </location>
</feature>
<keyword evidence="1" id="KW-0812">Transmembrane</keyword>
<comment type="caution">
    <text evidence="2">The sequence shown here is derived from an EMBL/GenBank/DDBJ whole genome shotgun (WGS) entry which is preliminary data.</text>
</comment>
<dbReference type="EMBL" id="LITU01000078">
    <property type="protein sequence ID" value="KOY13724.1"/>
    <property type="molecule type" value="Genomic_DNA"/>
</dbReference>
<feature type="transmembrane region" description="Helical" evidence="1">
    <location>
        <begin position="140"/>
        <end position="159"/>
    </location>
</feature>
<dbReference type="OrthoDB" id="2663180at2"/>
<dbReference type="Proteomes" id="UP000037688">
    <property type="component" value="Unassembled WGS sequence"/>
</dbReference>
<evidence type="ECO:0000313" key="2">
    <source>
        <dbReference type="EMBL" id="KOY13724.1"/>
    </source>
</evidence>
<keyword evidence="1" id="KW-0472">Membrane</keyword>
<feature type="transmembrane region" description="Helical" evidence="1">
    <location>
        <begin position="71"/>
        <end position="96"/>
    </location>
</feature>
<dbReference type="RefSeq" id="WP_053783407.1">
    <property type="nucleotide sequence ID" value="NZ_LITU01000078.1"/>
</dbReference>
<protein>
    <submittedName>
        <fullName evidence="2">Uncharacterized protein</fullName>
    </submittedName>
</protein>
<gene>
    <name evidence="2" type="ORF">AMS66_25265</name>
</gene>
<keyword evidence="1" id="KW-1133">Transmembrane helix</keyword>
<name>A0A0N0C334_9BACL</name>
<feature type="transmembrane region" description="Helical" evidence="1">
    <location>
        <begin position="7"/>
        <end position="30"/>
    </location>
</feature>
<evidence type="ECO:0000313" key="3">
    <source>
        <dbReference type="Proteomes" id="UP000037688"/>
    </source>
</evidence>
<reference evidence="2 3" key="1">
    <citation type="submission" date="2015-08" db="EMBL/GenBank/DDBJ databases">
        <title>Draft genome sequence of cellulolytic and xylanolytic Paenibacillus sp. A59, isolated from a decaying forest soil from Patagonia, Argentina.</title>
        <authorList>
            <person name="Ghio S."/>
            <person name="Caceres A.M."/>
            <person name="Talia P."/>
            <person name="Grasso D."/>
            <person name="Campos E."/>
        </authorList>
    </citation>
    <scope>NUCLEOTIDE SEQUENCE [LARGE SCALE GENOMIC DNA]</scope>
    <source>
        <strain evidence="2 3">A59</strain>
    </source>
</reference>
<dbReference type="PATRIC" id="fig|1705561.3.peg.5298"/>